<evidence type="ECO:0000313" key="2">
    <source>
        <dbReference type="EMBL" id="RRJ26083.1"/>
    </source>
</evidence>
<dbReference type="InterPro" id="IPR010898">
    <property type="entry name" value="Hpre_diP_synth_I"/>
</dbReference>
<dbReference type="EMBL" id="RRCO01000002">
    <property type="protein sequence ID" value="RRJ26083.1"/>
    <property type="molecule type" value="Genomic_DNA"/>
</dbReference>
<feature type="transmembrane region" description="Helical" evidence="1">
    <location>
        <begin position="137"/>
        <end position="163"/>
    </location>
</feature>
<dbReference type="Pfam" id="PF07456">
    <property type="entry name" value="Hpre_diP_synt_I"/>
    <property type="match status" value="1"/>
</dbReference>
<accession>A0A3P3R0G5</accession>
<dbReference type="InterPro" id="IPR014535">
    <property type="entry name" value="Hpre_diP_synt_I"/>
</dbReference>
<dbReference type="AlphaFoldDB" id="A0A3P3R0G5"/>
<dbReference type="Proteomes" id="UP000272490">
    <property type="component" value="Unassembled WGS sequence"/>
</dbReference>
<proteinExistence type="predicted"/>
<feature type="transmembrane region" description="Helical" evidence="1">
    <location>
        <begin position="44"/>
        <end position="77"/>
    </location>
</feature>
<feature type="transmembrane region" description="Helical" evidence="1">
    <location>
        <begin position="107"/>
        <end position="131"/>
    </location>
</feature>
<comment type="caution">
    <text evidence="2">The sequence shown here is derived from an EMBL/GenBank/DDBJ whole genome shotgun (WGS) entry which is preliminary data.</text>
</comment>
<sequence>MRPFSSTYIRKIATVGMLTALAMVLGFVETLIPINLGIPGMKLGLANLIVIIAFYLFDIKTGVIVSLLRIVLIAMTFGNISMMFYSISGATLSLLCMILAKQIKGFSMVGISIIGGIMHNVGQIICAAFVVRTNGVFTYLPLLMIAGVVSGMLIGIAASLVIVRVKPYIHK</sequence>
<keyword evidence="3" id="KW-1185">Reference proteome</keyword>
<keyword evidence="1" id="KW-1133">Transmembrane helix</keyword>
<evidence type="ECO:0000256" key="1">
    <source>
        <dbReference type="SAM" id="Phobius"/>
    </source>
</evidence>
<keyword evidence="1" id="KW-0472">Membrane</keyword>
<dbReference type="Gene3D" id="1.10.1760.20">
    <property type="match status" value="1"/>
</dbReference>
<protein>
    <submittedName>
        <fullName evidence="2">Gx transporter family protein</fullName>
    </submittedName>
</protein>
<keyword evidence="1" id="KW-0812">Transmembrane</keyword>
<feature type="transmembrane region" description="Helical" evidence="1">
    <location>
        <begin position="12"/>
        <end position="32"/>
    </location>
</feature>
<reference evidence="2 3" key="1">
    <citation type="submission" date="2018-11" db="EMBL/GenBank/DDBJ databases">
        <title>Genome sequencing of Lachnoanaerobaculum sp. KCOM 2030 (= ChDC B114).</title>
        <authorList>
            <person name="Kook J.-K."/>
            <person name="Park S.-N."/>
            <person name="Lim Y.K."/>
        </authorList>
    </citation>
    <scope>NUCLEOTIDE SEQUENCE [LARGE SCALE GENOMIC DNA]</scope>
    <source>
        <strain evidence="2 3">KCOM 2030</strain>
    </source>
</reference>
<dbReference type="PIRSF" id="PIRSF027391">
    <property type="entry name" value="Hpre_diP_synt_I"/>
    <property type="match status" value="1"/>
</dbReference>
<dbReference type="OrthoDB" id="9799095at2"/>
<gene>
    <name evidence="2" type="ORF">EHV10_06005</name>
</gene>
<evidence type="ECO:0000313" key="3">
    <source>
        <dbReference type="Proteomes" id="UP000272490"/>
    </source>
</evidence>
<name>A0A3P3R0G5_9FIRM</name>
<organism evidence="2 3">
    <name type="scientific">Lachnoanaerobaculum gingivalis</name>
    <dbReference type="NCBI Taxonomy" id="2490855"/>
    <lineage>
        <taxon>Bacteria</taxon>
        <taxon>Bacillati</taxon>
        <taxon>Bacillota</taxon>
        <taxon>Clostridia</taxon>
        <taxon>Lachnospirales</taxon>
        <taxon>Lachnospiraceae</taxon>
        <taxon>Lachnoanaerobaculum</taxon>
    </lineage>
</organism>
<dbReference type="RefSeq" id="WP_128673882.1">
    <property type="nucleotide sequence ID" value="NZ_CAUQHB010000041.1"/>
</dbReference>
<feature type="transmembrane region" description="Helical" evidence="1">
    <location>
        <begin position="83"/>
        <end position="100"/>
    </location>
</feature>